<feature type="transmembrane region" description="Helical" evidence="6">
    <location>
        <begin position="562"/>
        <end position="587"/>
    </location>
</feature>
<feature type="transmembrane region" description="Helical" evidence="6">
    <location>
        <begin position="245"/>
        <end position="273"/>
    </location>
</feature>
<feature type="transmembrane region" description="Helical" evidence="6">
    <location>
        <begin position="303"/>
        <end position="324"/>
    </location>
</feature>
<organism evidence="8 9">
    <name type="scientific">Lacticaseibacillus paracasei</name>
    <name type="common">Lactobacillus paracasei</name>
    <dbReference type="NCBI Taxonomy" id="1597"/>
    <lineage>
        <taxon>Bacteria</taxon>
        <taxon>Bacillati</taxon>
        <taxon>Bacillota</taxon>
        <taxon>Bacilli</taxon>
        <taxon>Lactobacillales</taxon>
        <taxon>Lactobacillaceae</taxon>
        <taxon>Lacticaseibacillus</taxon>
    </lineage>
</organism>
<keyword evidence="6" id="KW-0813">Transport</keyword>
<dbReference type="Pfam" id="PF02687">
    <property type="entry name" value="FtsX"/>
    <property type="match status" value="2"/>
</dbReference>
<proteinExistence type="inferred from homology"/>
<dbReference type="InterPro" id="IPR027022">
    <property type="entry name" value="ABC_permease_BceB-typ"/>
</dbReference>
<feature type="transmembrane region" description="Helical" evidence="6">
    <location>
        <begin position="149"/>
        <end position="178"/>
    </location>
</feature>
<keyword evidence="2 6" id="KW-1003">Cell membrane</keyword>
<dbReference type="PANTHER" id="PTHR46795:SF3">
    <property type="entry name" value="ABC TRANSPORTER PERMEASE"/>
    <property type="match status" value="1"/>
</dbReference>
<accession>A0A0E2M9A9</accession>
<dbReference type="GO" id="GO:0005886">
    <property type="term" value="C:plasma membrane"/>
    <property type="evidence" value="ECO:0007669"/>
    <property type="project" value="UniProtKB-SubCell"/>
</dbReference>
<feature type="domain" description="ABC3 transporter permease C-terminal" evidence="7">
    <location>
        <begin position="62"/>
        <end position="174"/>
    </location>
</feature>
<feature type="transmembrane region" description="Helical" evidence="6">
    <location>
        <begin position="58"/>
        <end position="82"/>
    </location>
</feature>
<feature type="transmembrane region" description="Helical" evidence="6">
    <location>
        <begin position="103"/>
        <end position="129"/>
    </location>
</feature>
<evidence type="ECO:0000256" key="3">
    <source>
        <dbReference type="ARBA" id="ARBA00022692"/>
    </source>
</evidence>
<feature type="transmembrane region" description="Helical" evidence="6">
    <location>
        <begin position="20"/>
        <end position="38"/>
    </location>
</feature>
<protein>
    <submittedName>
        <fullName evidence="8">Bacitracin export permease protein BceB</fullName>
    </submittedName>
</protein>
<feature type="transmembrane region" description="Helical" evidence="6">
    <location>
        <begin position="199"/>
        <end position="225"/>
    </location>
</feature>
<evidence type="ECO:0000256" key="5">
    <source>
        <dbReference type="ARBA" id="ARBA00023136"/>
    </source>
</evidence>
<dbReference type="Proteomes" id="UP000285532">
    <property type="component" value="Unassembled WGS sequence"/>
</dbReference>
<keyword evidence="4 6" id="KW-1133">Transmembrane helix</keyword>
<dbReference type="InterPro" id="IPR003838">
    <property type="entry name" value="ABC3_permease_C"/>
</dbReference>
<evidence type="ECO:0000259" key="7">
    <source>
        <dbReference type="Pfam" id="PF02687"/>
    </source>
</evidence>
<keyword evidence="3 6" id="KW-0812">Transmembrane</keyword>
<evidence type="ECO:0000313" key="8">
    <source>
        <dbReference type="EMBL" id="RND85621.1"/>
    </source>
</evidence>
<dbReference type="InterPro" id="IPR052536">
    <property type="entry name" value="ABC-4_Integral_Memb_Prot"/>
</dbReference>
<dbReference type="RefSeq" id="WP_003579680.1">
    <property type="nucleotide sequence ID" value="NZ_AFYP01000028.1"/>
</dbReference>
<evidence type="ECO:0000313" key="9">
    <source>
        <dbReference type="Proteomes" id="UP000285532"/>
    </source>
</evidence>
<feature type="transmembrane region" description="Helical" evidence="6">
    <location>
        <begin position="621"/>
        <end position="647"/>
    </location>
</feature>
<gene>
    <name evidence="8" type="ORF">FAM18172_01834</name>
</gene>
<dbReference type="OMA" id="SMAPNDF"/>
<feature type="domain" description="ABC3 transporter permease C-terminal" evidence="7">
    <location>
        <begin position="573"/>
        <end position="668"/>
    </location>
</feature>
<feature type="transmembrane region" description="Helical" evidence="6">
    <location>
        <begin position="653"/>
        <end position="670"/>
    </location>
</feature>
<keyword evidence="5 6" id="KW-0472">Membrane</keyword>
<name>A0A0E2M9A9_LACPA</name>
<dbReference type="PIRSF" id="PIRSF018968">
    <property type="entry name" value="ABC_permease_BceB"/>
    <property type="match status" value="1"/>
</dbReference>
<dbReference type="GO" id="GO:0055085">
    <property type="term" value="P:transmembrane transport"/>
    <property type="evidence" value="ECO:0007669"/>
    <property type="project" value="UniProtKB-UniRule"/>
</dbReference>
<comment type="subcellular location">
    <subcellularLocation>
        <location evidence="1 6">Cell membrane</location>
        <topology evidence="1 6">Multi-pass membrane protein</topology>
    </subcellularLocation>
</comment>
<dbReference type="PANTHER" id="PTHR46795">
    <property type="entry name" value="ABC TRANSPORTER PERMEASE-RELATED-RELATED"/>
    <property type="match status" value="1"/>
</dbReference>
<evidence type="ECO:0000256" key="1">
    <source>
        <dbReference type="ARBA" id="ARBA00004651"/>
    </source>
</evidence>
<dbReference type="EMBL" id="LKFU01000065">
    <property type="protein sequence ID" value="RND85621.1"/>
    <property type="molecule type" value="Genomic_DNA"/>
</dbReference>
<dbReference type="AlphaFoldDB" id="A0A0E2M9A9"/>
<evidence type="ECO:0000256" key="6">
    <source>
        <dbReference type="PIRNR" id="PIRNR018968"/>
    </source>
</evidence>
<reference evidence="8 9" key="1">
    <citation type="journal article" date="2018" name="Front. Microbiol.">
        <title>Conversion of Methionine to Cysteine in Lactobacillus paracasei Depends on the Highly Mobile cysK-ctl-cysE Gene Cluster.</title>
        <authorList>
            <person name="Wuthrich D."/>
            <person name="Irmler S."/>
            <person name="Berthoud H."/>
            <person name="Guggenbuhl B."/>
            <person name="Eugster E."/>
            <person name="Bruggmann R."/>
        </authorList>
    </citation>
    <scope>NUCLEOTIDE SEQUENCE [LARGE SCALE GENOMIC DNA]</scope>
    <source>
        <strain evidence="8 9">FAM18172</strain>
    </source>
</reference>
<evidence type="ECO:0000256" key="4">
    <source>
        <dbReference type="ARBA" id="ARBA00022989"/>
    </source>
</evidence>
<comment type="similarity">
    <text evidence="6">Belongs to the ABC-4 integral membrane protein family.</text>
</comment>
<sequence length="691" mass="77157">MWHLIKTNLRRHRHEDGLQVLVAALISAVMYAIGAVANNEPILSDASKRLGDLDIVPILLMIVMMVLALFAISFLLYFNTLLIARRDREIGLYRLLGLSGAKLGLLVCIESLMIGIFGMALGLLLGLIISPLLGMVLIRLMALHTPISLMLSFPAMVDVVILMGVVYLLVGSINAIYVQNPLRNFIRQQDVSAAPKPQTWWRFSLGIAGVVLLAGSLFTMVHLLPVSGVLMHILPRTQGRLIPPLLMGFMLVALLLGLFLVFEEFLPGIVAWFQQRSQMKTRNAHAISRHLIIKRLQGNAHSLWLTTLLCAITITMLGSSAMLFQYNQDLVQREIPTTVVAAGAGVDNVTKILAKAKVKPTQAIILSSKLVYAEIRLRDQADQVRKQPGVYNVIAMRDYQRAAHLQHYLAPVRLRGNEALLMLPTRTSFRPVGARRNPDRAIILPGSDASLLLTRTTNLFPTGRNNFFDRGLLVSDRTFDMLEGTTDRLYMARLPKSKATAAALRQLQHLENSQNLQEYVNIGSSERDGNDLRVTDRASTTLNFWRNPLGIQSFQQGIVNTLYGFLFFLILLLGGVFVVATGSILLLKQVIAARQEARHFQILKHLGMDPRQLRITIYRQAAVVFAVPFLFGTTIGLCMISVLTTYLDNPPSRYLGLMILIYAIIDWLFYEATVHITARMVDEPVSRWAID</sequence>
<comment type="caution">
    <text evidence="8">The sequence shown here is derived from an EMBL/GenBank/DDBJ whole genome shotgun (WGS) entry which is preliminary data.</text>
</comment>
<evidence type="ECO:0000256" key="2">
    <source>
        <dbReference type="ARBA" id="ARBA00022475"/>
    </source>
</evidence>
<accession>A0A2Z3LG47</accession>
<dbReference type="OrthoDB" id="2265634at2"/>